<feature type="chain" id="PRO_5041428347" evidence="1">
    <location>
        <begin position="24"/>
        <end position="194"/>
    </location>
</feature>
<feature type="signal peptide" evidence="1">
    <location>
        <begin position="1"/>
        <end position="23"/>
    </location>
</feature>
<accession>A0AA51ZX69</accession>
<dbReference type="Pfam" id="PF11138">
    <property type="entry name" value="DUF2911"/>
    <property type="match status" value="1"/>
</dbReference>
<evidence type="ECO:0000256" key="1">
    <source>
        <dbReference type="SAM" id="SignalP"/>
    </source>
</evidence>
<dbReference type="Proteomes" id="UP001232019">
    <property type="component" value="Chromosome"/>
</dbReference>
<gene>
    <name evidence="2" type="ORF">QYS47_30175</name>
</gene>
<proteinExistence type="predicted"/>
<organism evidence="2">
    <name type="scientific">Marivirga arenosa</name>
    <dbReference type="NCBI Taxonomy" id="3059076"/>
    <lineage>
        <taxon>Bacteria</taxon>
        <taxon>Pseudomonadati</taxon>
        <taxon>Bacteroidota</taxon>
        <taxon>Cytophagia</taxon>
        <taxon>Cytophagales</taxon>
        <taxon>Marivirgaceae</taxon>
        <taxon>Marivirga</taxon>
    </lineage>
</organism>
<sequence>MKRIIILTLAVLACFTFGINAQAQEFPELDKSPMDMAYYPSRVAFRAFAKTDEEKNAKPLIRVTYSRPKADGRAVFTELEKPGNIWRVGANESTEVMFFEDVTIDGKKVKAGRYTIYIKLGEENWEVHFSTDTDGWGHYAFKPEESTVAKITVPTEETESTVEYMSIMFEEADPGAHMIIAWDDTMARVPIGLK</sequence>
<dbReference type="RefSeq" id="WP_322347947.1">
    <property type="nucleotide sequence ID" value="NZ_CP129968.2"/>
</dbReference>
<dbReference type="InterPro" id="IPR021314">
    <property type="entry name" value="DUF2911"/>
</dbReference>
<evidence type="ECO:0000313" key="2">
    <source>
        <dbReference type="EMBL" id="WNB18438.1"/>
    </source>
</evidence>
<dbReference type="KEGG" id="marp:QYS47_30175"/>
<name>A0AA51ZX69_9BACT</name>
<dbReference type="EMBL" id="CP129968">
    <property type="protein sequence ID" value="WNB18438.1"/>
    <property type="molecule type" value="Genomic_DNA"/>
</dbReference>
<reference evidence="2" key="1">
    <citation type="submission" date="2023-08" db="EMBL/GenBank/DDBJ databases">
        <title>Comparative genomics and taxonomic characterization of three novel marine species of genus Marivirga.</title>
        <authorList>
            <person name="Muhammad N."/>
            <person name="Kim S.-G."/>
        </authorList>
    </citation>
    <scope>NUCLEOTIDE SEQUENCE</scope>
    <source>
        <strain evidence="2">BKB1-2</strain>
    </source>
</reference>
<dbReference type="AlphaFoldDB" id="A0AA51ZX69"/>
<keyword evidence="1" id="KW-0732">Signal</keyword>
<protein>
    <submittedName>
        <fullName evidence="2">DUF2911 domain-containing protein</fullName>
    </submittedName>
</protein>